<sequence length="237" mass="26701">MLRGGVGEYQGVFIRLVAEVIGNPLQLHQAADEVQARLLILHAVVPHPVAAGKFILHIDLMLTQQGFHNLRYRLALEDSQVTVALHRPQVRLHRQLVHRVAGARQLNGADRHAGNLAVNIAGGQQALRRDCYRDRLAQQLAAVDARIRAEHGQRQRERLGHRLAARQFPEQKPLHRELNGNSVEHNLYSTMDESQCQKLTHLSMQSGNAVDVIMSSCKIDFACQKKTTFPVVSLRYF</sequence>
<evidence type="ECO:0000313" key="1">
    <source>
        <dbReference type="EMBL" id="CZV12656.1"/>
    </source>
</evidence>
<reference evidence="1 2" key="1">
    <citation type="submission" date="2016-03" db="EMBL/GenBank/DDBJ databases">
        <authorList>
            <consortium name="Pathogen Informatics"/>
        </authorList>
    </citation>
    <scope>NUCLEOTIDE SEQUENCE [LARGE SCALE GENOMIC DNA]</scope>
    <source>
        <strain evidence="2">e1252</strain>
    </source>
</reference>
<dbReference type="AlphaFoldDB" id="A0A156Z8D5"/>
<dbReference type="Proteomes" id="UP000076008">
    <property type="component" value="Unassembled WGS sequence"/>
</dbReference>
<organism evidence="1 2">
    <name type="scientific">Enterobacter cloacae</name>
    <dbReference type="NCBI Taxonomy" id="550"/>
    <lineage>
        <taxon>Bacteria</taxon>
        <taxon>Pseudomonadati</taxon>
        <taxon>Pseudomonadota</taxon>
        <taxon>Gammaproteobacteria</taxon>
        <taxon>Enterobacterales</taxon>
        <taxon>Enterobacteriaceae</taxon>
        <taxon>Enterobacter</taxon>
        <taxon>Enterobacter cloacae complex</taxon>
    </lineage>
</organism>
<accession>A0A156Z8D5</accession>
<dbReference type="EMBL" id="FJXR01000009">
    <property type="protein sequence ID" value="CZV12656.1"/>
    <property type="molecule type" value="Genomic_DNA"/>
</dbReference>
<evidence type="ECO:0000313" key="2">
    <source>
        <dbReference type="Proteomes" id="UP000076008"/>
    </source>
</evidence>
<protein>
    <submittedName>
        <fullName evidence="1">Uncharacterized protein</fullName>
    </submittedName>
</protein>
<name>A0A156Z8D5_ENTCL</name>
<gene>
    <name evidence="1" type="ORF">SAMEA2273318_01829</name>
</gene>
<proteinExistence type="predicted"/>